<dbReference type="EMBL" id="JACICY010000005">
    <property type="protein sequence ID" value="MBB3861215.1"/>
    <property type="molecule type" value="Genomic_DNA"/>
</dbReference>
<sequence>MRSFLSDIAGAMAIETAIVAPVIILLSLGAYQASTLVSRQSELQSAIGVAESVALASVPDTAAERTTLQQIVATTSGLPLDHITVLPAYRCDLTNAMVDQIGSCAAGSRVSYYVKIALTDTYRPVWREFGVGSDIDFHVERVVQYGQATKS</sequence>
<evidence type="ECO:0000256" key="1">
    <source>
        <dbReference type="SAM" id="Phobius"/>
    </source>
</evidence>
<gene>
    <name evidence="3" type="ORF">GGQ88_002487</name>
</gene>
<reference evidence="3 4" key="1">
    <citation type="submission" date="2020-08" db="EMBL/GenBank/DDBJ databases">
        <title>Genomic Encyclopedia of Type Strains, Phase IV (KMG-IV): sequencing the most valuable type-strain genomes for metagenomic binning, comparative biology and taxonomic classification.</title>
        <authorList>
            <person name="Goeker M."/>
        </authorList>
    </citation>
    <scope>NUCLEOTIDE SEQUENCE [LARGE SCALE GENOMIC DNA]</scope>
    <source>
        <strain evidence="3 4">DSM 14552</strain>
    </source>
</reference>
<feature type="transmembrane region" description="Helical" evidence="1">
    <location>
        <begin position="12"/>
        <end position="31"/>
    </location>
</feature>
<evidence type="ECO:0000259" key="2">
    <source>
        <dbReference type="Pfam" id="PF07811"/>
    </source>
</evidence>
<evidence type="ECO:0000313" key="4">
    <source>
        <dbReference type="Proteomes" id="UP000562395"/>
    </source>
</evidence>
<keyword evidence="1" id="KW-0812">Transmembrane</keyword>
<feature type="domain" description="TadE-like" evidence="2">
    <location>
        <begin position="10"/>
        <end position="46"/>
    </location>
</feature>
<dbReference type="Pfam" id="PF07811">
    <property type="entry name" value="TadE"/>
    <property type="match status" value="1"/>
</dbReference>
<dbReference type="Proteomes" id="UP000562395">
    <property type="component" value="Unassembled WGS sequence"/>
</dbReference>
<evidence type="ECO:0000313" key="3">
    <source>
        <dbReference type="EMBL" id="MBB3861215.1"/>
    </source>
</evidence>
<name>A0A7W6EWP1_9SPHN</name>
<protein>
    <recommendedName>
        <fullName evidence="2">TadE-like domain-containing protein</fullName>
    </recommendedName>
</protein>
<accession>A0A7W6EWP1</accession>
<organism evidence="3 4">
    <name type="scientific">Novosphingobium hassiacum</name>
    <dbReference type="NCBI Taxonomy" id="173676"/>
    <lineage>
        <taxon>Bacteria</taxon>
        <taxon>Pseudomonadati</taxon>
        <taxon>Pseudomonadota</taxon>
        <taxon>Alphaproteobacteria</taxon>
        <taxon>Sphingomonadales</taxon>
        <taxon>Sphingomonadaceae</taxon>
        <taxon>Novosphingobium</taxon>
    </lineage>
</organism>
<comment type="caution">
    <text evidence="3">The sequence shown here is derived from an EMBL/GenBank/DDBJ whole genome shotgun (WGS) entry which is preliminary data.</text>
</comment>
<keyword evidence="4" id="KW-1185">Reference proteome</keyword>
<keyword evidence="1" id="KW-1133">Transmembrane helix</keyword>
<dbReference type="RefSeq" id="WP_183613617.1">
    <property type="nucleotide sequence ID" value="NZ_JACICY010000005.1"/>
</dbReference>
<dbReference type="AlphaFoldDB" id="A0A7W6EWP1"/>
<keyword evidence="1" id="KW-0472">Membrane</keyword>
<dbReference type="InterPro" id="IPR012495">
    <property type="entry name" value="TadE-like_dom"/>
</dbReference>
<proteinExistence type="predicted"/>